<dbReference type="EMBL" id="JAAIUW010000010">
    <property type="protein sequence ID" value="KAF7811664.1"/>
    <property type="molecule type" value="Genomic_DNA"/>
</dbReference>
<feature type="compositionally biased region" description="Polar residues" evidence="2">
    <location>
        <begin position="224"/>
        <end position="246"/>
    </location>
</feature>
<feature type="region of interest" description="Disordered" evidence="2">
    <location>
        <begin position="212"/>
        <end position="246"/>
    </location>
</feature>
<dbReference type="GO" id="GO:0003676">
    <property type="term" value="F:nucleic acid binding"/>
    <property type="evidence" value="ECO:0007669"/>
    <property type="project" value="InterPro"/>
</dbReference>
<keyword evidence="1" id="KW-0479">Metal-binding</keyword>
<dbReference type="InterPro" id="IPR026960">
    <property type="entry name" value="RVT-Znf"/>
</dbReference>
<dbReference type="AlphaFoldDB" id="A0A834T857"/>
<evidence type="ECO:0000313" key="5">
    <source>
        <dbReference type="Proteomes" id="UP000634136"/>
    </source>
</evidence>
<dbReference type="PANTHER" id="PTHR31286:SF99">
    <property type="entry name" value="DUF4283 DOMAIN-CONTAINING PROTEIN"/>
    <property type="match status" value="1"/>
</dbReference>
<dbReference type="GO" id="GO:0008270">
    <property type="term" value="F:zinc ion binding"/>
    <property type="evidence" value="ECO:0007669"/>
    <property type="project" value="UniProtKB-KW"/>
</dbReference>
<feature type="compositionally biased region" description="Basic and acidic residues" evidence="2">
    <location>
        <begin position="27"/>
        <end position="41"/>
    </location>
</feature>
<feature type="region of interest" description="Disordered" evidence="2">
    <location>
        <begin position="1"/>
        <end position="84"/>
    </location>
</feature>
<dbReference type="Pfam" id="PF13966">
    <property type="entry name" value="zf-RVT"/>
    <property type="match status" value="1"/>
</dbReference>
<keyword evidence="1" id="KW-0862">Zinc</keyword>
<dbReference type="Proteomes" id="UP000634136">
    <property type="component" value="Unassembled WGS sequence"/>
</dbReference>
<sequence length="597" mass="67794">MEMTMNTEGEEKSQANPENADISMGGVEERKSDDQGADKATNEGTFSADSKSVEPNVKRGSYRDSVLRFGKNNDSAQSESQEEGEDLMYEMMEDVEDDVVQEGKEEDPMNPNLVVERGRFARICVEVDLSKHLLAKFTLRKKTRRIEYEGLHMICFSCGVYGHRKENCPLNKKEQVIDLNKTEEEIQPVLVVNAPEIEQDAFGSWMHAKKTFRRTPARKETVPATRQSKNAVNGNHGNQGTKQSSINASGSRFAAISSVNDDILENPIQSVVIPDINGDLLTNAKEASDGVMEDIRPVNQSSNMGTQSQNNNHMEIPPSKEKKSAGKNNGKKINLLGVKRSQTKYVVAENKKTRGEITNVAKTRVHQEVGHLASAKPSSSNMWKGISKCWPIVERNIAWNIGDGNRVLFWKDIWISDRGWLIDCVSTQPPESVVDMPVHFFITPSGGWDWSKIDPYVNRDVHDSIVAFLPPVQGRHDCVRWRKTHDGNFSIRLAYDCLSPNLNTPRPTIWSKIWKWPVHERIRSFIWLITHGKILTNSHRRHRNLTDNATCSRCGREDETVLYALRDCDEVAELWMRFVAPQRWNTFFSLELGDWID</sequence>
<organism evidence="4 5">
    <name type="scientific">Senna tora</name>
    <dbReference type="NCBI Taxonomy" id="362788"/>
    <lineage>
        <taxon>Eukaryota</taxon>
        <taxon>Viridiplantae</taxon>
        <taxon>Streptophyta</taxon>
        <taxon>Embryophyta</taxon>
        <taxon>Tracheophyta</taxon>
        <taxon>Spermatophyta</taxon>
        <taxon>Magnoliopsida</taxon>
        <taxon>eudicotyledons</taxon>
        <taxon>Gunneridae</taxon>
        <taxon>Pentapetalae</taxon>
        <taxon>rosids</taxon>
        <taxon>fabids</taxon>
        <taxon>Fabales</taxon>
        <taxon>Fabaceae</taxon>
        <taxon>Caesalpinioideae</taxon>
        <taxon>Cassia clade</taxon>
        <taxon>Senna</taxon>
    </lineage>
</organism>
<accession>A0A834T857</accession>
<reference evidence="4" key="1">
    <citation type="submission" date="2020-09" db="EMBL/GenBank/DDBJ databases">
        <title>Genome-Enabled Discovery of Anthraquinone Biosynthesis in Senna tora.</title>
        <authorList>
            <person name="Kang S.-H."/>
            <person name="Pandey R.P."/>
            <person name="Lee C.-M."/>
            <person name="Sim J.-S."/>
            <person name="Jeong J.-T."/>
            <person name="Choi B.-S."/>
            <person name="Jung M."/>
            <person name="Ginzburg D."/>
            <person name="Zhao K."/>
            <person name="Won S.Y."/>
            <person name="Oh T.-J."/>
            <person name="Yu Y."/>
            <person name="Kim N.-H."/>
            <person name="Lee O.R."/>
            <person name="Lee T.-H."/>
            <person name="Bashyal P."/>
            <person name="Kim T.-S."/>
            <person name="Lee W.-H."/>
            <person name="Kawkins C."/>
            <person name="Kim C.-K."/>
            <person name="Kim J.S."/>
            <person name="Ahn B.O."/>
            <person name="Rhee S.Y."/>
            <person name="Sohng J.K."/>
        </authorList>
    </citation>
    <scope>NUCLEOTIDE SEQUENCE</scope>
    <source>
        <tissue evidence="4">Leaf</tissue>
    </source>
</reference>
<keyword evidence="5" id="KW-1185">Reference proteome</keyword>
<evidence type="ECO:0000313" key="4">
    <source>
        <dbReference type="EMBL" id="KAF7811664.1"/>
    </source>
</evidence>
<dbReference type="PROSITE" id="PS50158">
    <property type="entry name" value="ZF_CCHC"/>
    <property type="match status" value="1"/>
</dbReference>
<proteinExistence type="predicted"/>
<feature type="domain" description="CCHC-type" evidence="3">
    <location>
        <begin position="155"/>
        <end position="169"/>
    </location>
</feature>
<dbReference type="InterPro" id="IPR040256">
    <property type="entry name" value="At4g02000-like"/>
</dbReference>
<dbReference type="InterPro" id="IPR001878">
    <property type="entry name" value="Znf_CCHC"/>
</dbReference>
<evidence type="ECO:0000259" key="3">
    <source>
        <dbReference type="PROSITE" id="PS50158"/>
    </source>
</evidence>
<evidence type="ECO:0000256" key="2">
    <source>
        <dbReference type="SAM" id="MobiDB-lite"/>
    </source>
</evidence>
<name>A0A834T857_9FABA</name>
<gene>
    <name evidence="4" type="ORF">G2W53_032640</name>
</gene>
<comment type="caution">
    <text evidence="4">The sequence shown here is derived from an EMBL/GenBank/DDBJ whole genome shotgun (WGS) entry which is preliminary data.</text>
</comment>
<feature type="compositionally biased region" description="Polar residues" evidence="2">
    <location>
        <begin position="301"/>
        <end position="313"/>
    </location>
</feature>
<protein>
    <submittedName>
        <fullName evidence="4">Putative ribonuclease H protein At1g65750 family</fullName>
    </submittedName>
</protein>
<keyword evidence="1" id="KW-0863">Zinc-finger</keyword>
<evidence type="ECO:0000256" key="1">
    <source>
        <dbReference type="PROSITE-ProRule" id="PRU00047"/>
    </source>
</evidence>
<dbReference type="PANTHER" id="PTHR31286">
    <property type="entry name" value="GLYCINE-RICH CELL WALL STRUCTURAL PROTEIN 1.8-LIKE"/>
    <property type="match status" value="1"/>
</dbReference>
<dbReference type="OrthoDB" id="1002401at2759"/>
<feature type="region of interest" description="Disordered" evidence="2">
    <location>
        <begin position="301"/>
        <end position="329"/>
    </location>
</feature>